<organism evidence="1 2">
    <name type="scientific">Aspergillus pseudoustus</name>
    <dbReference type="NCBI Taxonomy" id="1810923"/>
    <lineage>
        <taxon>Eukaryota</taxon>
        <taxon>Fungi</taxon>
        <taxon>Dikarya</taxon>
        <taxon>Ascomycota</taxon>
        <taxon>Pezizomycotina</taxon>
        <taxon>Eurotiomycetes</taxon>
        <taxon>Eurotiomycetidae</taxon>
        <taxon>Eurotiales</taxon>
        <taxon>Aspergillaceae</taxon>
        <taxon>Aspergillus</taxon>
        <taxon>Aspergillus subgen. Nidulantes</taxon>
    </lineage>
</organism>
<accession>A0ABR4JUF9</accession>
<evidence type="ECO:0000313" key="2">
    <source>
        <dbReference type="Proteomes" id="UP001610446"/>
    </source>
</evidence>
<dbReference type="Proteomes" id="UP001610446">
    <property type="component" value="Unassembled WGS sequence"/>
</dbReference>
<sequence length="130" mass="15032">MRTWIKSRETEILLLQSLFLLNRHDTDTSTQALYWPHQIPTVSSLHGETLRPTVSEASPEIREARMRRCQMPETSNVAVVWGEAVANNIHLSWMAMARIVKGKEWLSEAPMRLCHPRPAHSHLPRHTLHN</sequence>
<protein>
    <submittedName>
        <fullName evidence="1">Uncharacterized protein</fullName>
    </submittedName>
</protein>
<dbReference type="EMBL" id="JBFXLU010000088">
    <property type="protein sequence ID" value="KAL2843681.1"/>
    <property type="molecule type" value="Genomic_DNA"/>
</dbReference>
<proteinExistence type="predicted"/>
<name>A0ABR4JUF9_9EURO</name>
<reference evidence="1 2" key="1">
    <citation type="submission" date="2024-07" db="EMBL/GenBank/DDBJ databases">
        <title>Section-level genome sequencing and comparative genomics of Aspergillus sections Usti and Cavernicolus.</title>
        <authorList>
            <consortium name="Lawrence Berkeley National Laboratory"/>
            <person name="Nybo J.L."/>
            <person name="Vesth T.C."/>
            <person name="Theobald S."/>
            <person name="Frisvad J.C."/>
            <person name="Larsen T.O."/>
            <person name="Kjaerboelling I."/>
            <person name="Rothschild-Mancinelli K."/>
            <person name="Lyhne E.K."/>
            <person name="Kogle M.E."/>
            <person name="Barry K."/>
            <person name="Clum A."/>
            <person name="Na H."/>
            <person name="Ledsgaard L."/>
            <person name="Lin J."/>
            <person name="Lipzen A."/>
            <person name="Kuo A."/>
            <person name="Riley R."/>
            <person name="Mondo S."/>
            <person name="Labutti K."/>
            <person name="Haridas S."/>
            <person name="Pangalinan J."/>
            <person name="Salamov A.A."/>
            <person name="Simmons B.A."/>
            <person name="Magnuson J.K."/>
            <person name="Chen J."/>
            <person name="Drula E."/>
            <person name="Henrissat B."/>
            <person name="Wiebenga A."/>
            <person name="Lubbers R.J."/>
            <person name="Gomes A.C."/>
            <person name="Makela M.R."/>
            <person name="Stajich J."/>
            <person name="Grigoriev I.V."/>
            <person name="Mortensen U.H."/>
            <person name="De Vries R.P."/>
            <person name="Baker S.E."/>
            <person name="Andersen M.R."/>
        </authorList>
    </citation>
    <scope>NUCLEOTIDE SEQUENCE [LARGE SCALE GENOMIC DNA]</scope>
    <source>
        <strain evidence="1 2">CBS 123904</strain>
    </source>
</reference>
<gene>
    <name evidence="1" type="ORF">BJY01DRAFT_192934</name>
</gene>
<evidence type="ECO:0000313" key="1">
    <source>
        <dbReference type="EMBL" id="KAL2843681.1"/>
    </source>
</evidence>
<comment type="caution">
    <text evidence="1">The sequence shown here is derived from an EMBL/GenBank/DDBJ whole genome shotgun (WGS) entry which is preliminary data.</text>
</comment>
<keyword evidence="2" id="KW-1185">Reference proteome</keyword>